<name>A0A8K0DNB8_IGNLU</name>
<evidence type="ECO:0000256" key="2">
    <source>
        <dbReference type="RuleBase" id="RU003860"/>
    </source>
</evidence>
<dbReference type="OrthoDB" id="4983at2759"/>
<accession>A0A8K0DNB8</accession>
<dbReference type="SUPFAM" id="SSF82657">
    <property type="entry name" value="BolA-like"/>
    <property type="match status" value="1"/>
</dbReference>
<dbReference type="GO" id="GO:1990229">
    <property type="term" value="C:iron-sulfur cluster assembly complex"/>
    <property type="evidence" value="ECO:0007669"/>
    <property type="project" value="UniProtKB-ARBA"/>
</dbReference>
<comment type="caution">
    <text evidence="4">The sequence shown here is derived from an EMBL/GenBank/DDBJ whole genome shotgun (WGS) entry which is preliminary data.</text>
</comment>
<evidence type="ECO:0000256" key="3">
    <source>
        <dbReference type="SAM" id="MobiDB-lite"/>
    </source>
</evidence>
<sequence>MKTFCTIPFVSNFVKEPSFYSRFSPLLFHRFIQMASNTPIENSIRTKLSQDLNAVHLDIINESYMHNVPKGSETHFKVVVVSERFNGLPLIKRHRMVNDVLKDELSNGVHALSIVAKTPEQWASSDKNVEPSPNCRGGFGK</sequence>
<feature type="region of interest" description="Disordered" evidence="3">
    <location>
        <begin position="122"/>
        <end position="141"/>
    </location>
</feature>
<dbReference type="Gene3D" id="3.30.300.90">
    <property type="entry name" value="BolA-like"/>
    <property type="match status" value="1"/>
</dbReference>
<dbReference type="Proteomes" id="UP000801492">
    <property type="component" value="Unassembled WGS sequence"/>
</dbReference>
<dbReference type="InterPro" id="IPR050961">
    <property type="entry name" value="BolA/IbaG_stress_morph_reg"/>
</dbReference>
<organism evidence="4 5">
    <name type="scientific">Ignelater luminosus</name>
    <name type="common">Cucubano</name>
    <name type="synonym">Pyrophorus luminosus</name>
    <dbReference type="NCBI Taxonomy" id="2038154"/>
    <lineage>
        <taxon>Eukaryota</taxon>
        <taxon>Metazoa</taxon>
        <taxon>Ecdysozoa</taxon>
        <taxon>Arthropoda</taxon>
        <taxon>Hexapoda</taxon>
        <taxon>Insecta</taxon>
        <taxon>Pterygota</taxon>
        <taxon>Neoptera</taxon>
        <taxon>Endopterygota</taxon>
        <taxon>Coleoptera</taxon>
        <taxon>Polyphaga</taxon>
        <taxon>Elateriformia</taxon>
        <taxon>Elateroidea</taxon>
        <taxon>Elateridae</taxon>
        <taxon>Agrypninae</taxon>
        <taxon>Pyrophorini</taxon>
        <taxon>Ignelater</taxon>
    </lineage>
</organism>
<evidence type="ECO:0000256" key="1">
    <source>
        <dbReference type="ARBA" id="ARBA00005578"/>
    </source>
</evidence>
<proteinExistence type="inferred from homology"/>
<evidence type="ECO:0000313" key="4">
    <source>
        <dbReference type="EMBL" id="KAF2903520.1"/>
    </source>
</evidence>
<dbReference type="EMBL" id="VTPC01001008">
    <property type="protein sequence ID" value="KAF2903520.1"/>
    <property type="molecule type" value="Genomic_DNA"/>
</dbReference>
<dbReference type="PANTHER" id="PTHR46229:SF2">
    <property type="entry name" value="BOLA-LIKE PROTEIN 1"/>
    <property type="match status" value="1"/>
</dbReference>
<evidence type="ECO:0000313" key="5">
    <source>
        <dbReference type="Proteomes" id="UP000801492"/>
    </source>
</evidence>
<protein>
    <recommendedName>
        <fullName evidence="6">BolA-like protein DDB_G0274169</fullName>
    </recommendedName>
</protein>
<dbReference type="InterPro" id="IPR002634">
    <property type="entry name" value="BolA"/>
</dbReference>
<comment type="similarity">
    <text evidence="1 2">Belongs to the BolA/IbaG family.</text>
</comment>
<dbReference type="InterPro" id="IPR036065">
    <property type="entry name" value="BolA-like_sf"/>
</dbReference>
<keyword evidence="5" id="KW-1185">Reference proteome</keyword>
<gene>
    <name evidence="4" type="ORF">ILUMI_02666</name>
</gene>
<dbReference type="PANTHER" id="PTHR46229">
    <property type="entry name" value="BOLA TRANSCRIPTION REGULATOR"/>
    <property type="match status" value="1"/>
</dbReference>
<dbReference type="AlphaFoldDB" id="A0A8K0DNB8"/>
<dbReference type="Pfam" id="PF01722">
    <property type="entry name" value="BolA"/>
    <property type="match status" value="1"/>
</dbReference>
<dbReference type="FunFam" id="3.30.300.90:FF:000001">
    <property type="entry name" value="Transcriptional regulator BolA"/>
    <property type="match status" value="1"/>
</dbReference>
<evidence type="ECO:0008006" key="6">
    <source>
        <dbReference type="Google" id="ProtNLM"/>
    </source>
</evidence>
<reference evidence="4" key="1">
    <citation type="submission" date="2019-08" db="EMBL/GenBank/DDBJ databases">
        <title>The genome of the North American firefly Photinus pyralis.</title>
        <authorList>
            <consortium name="Photinus pyralis genome working group"/>
            <person name="Fallon T.R."/>
            <person name="Sander Lower S.E."/>
            <person name="Weng J.-K."/>
        </authorList>
    </citation>
    <scope>NUCLEOTIDE SEQUENCE</scope>
    <source>
        <strain evidence="4">TRF0915ILg1</strain>
        <tissue evidence="4">Whole body</tissue>
    </source>
</reference>
<dbReference type="GO" id="GO:0005739">
    <property type="term" value="C:mitochondrion"/>
    <property type="evidence" value="ECO:0007669"/>
    <property type="project" value="TreeGrafter"/>
</dbReference>